<dbReference type="Proteomes" id="UP000244855">
    <property type="component" value="Unassembled WGS sequence"/>
</dbReference>
<accession>A0A2V1E2Y0</accession>
<keyword evidence="2" id="KW-1185">Reference proteome</keyword>
<proteinExistence type="predicted"/>
<dbReference type="AlphaFoldDB" id="A0A2V1E2Y0"/>
<dbReference type="OrthoDB" id="5419315at2759"/>
<gene>
    <name evidence="1" type="ORF">DM02DRAFT_689819</name>
</gene>
<evidence type="ECO:0000313" key="2">
    <source>
        <dbReference type="Proteomes" id="UP000244855"/>
    </source>
</evidence>
<dbReference type="EMBL" id="KZ805318">
    <property type="protein sequence ID" value="PVI04888.1"/>
    <property type="molecule type" value="Genomic_DNA"/>
</dbReference>
<dbReference type="STRING" id="97972.A0A2V1E2Y0"/>
<organism evidence="1 2">
    <name type="scientific">Periconia macrospinosa</name>
    <dbReference type="NCBI Taxonomy" id="97972"/>
    <lineage>
        <taxon>Eukaryota</taxon>
        <taxon>Fungi</taxon>
        <taxon>Dikarya</taxon>
        <taxon>Ascomycota</taxon>
        <taxon>Pezizomycotina</taxon>
        <taxon>Dothideomycetes</taxon>
        <taxon>Pleosporomycetidae</taxon>
        <taxon>Pleosporales</taxon>
        <taxon>Massarineae</taxon>
        <taxon>Periconiaceae</taxon>
        <taxon>Periconia</taxon>
    </lineage>
</organism>
<evidence type="ECO:0008006" key="3">
    <source>
        <dbReference type="Google" id="ProtNLM"/>
    </source>
</evidence>
<sequence>MPFQSMNMLQFFMETDAPVGRFVPPGLWKANVASTNMDSTFCRSLLLISAAFFAGHAGGLCDFESAHLHHKLESIRTINMLLSHPETQLKAQCLKLIGTLLLTETYLGYDTAAKHHLTGLMKLLNFRQQQQQQCFPVPVDNQESSEESDVADRYNILAQAIIKATSRLEYSQGSSKRPPLPLFHQSPRDPDRMIESIRLLPYFFVSPSVENNKIVDNTKPINELKFLVSLLNPTLDTSNTQEQGPIGGVALIILNANRLHAESVFKVHLVNEAQEPEKLGCTWQTFIAARYCFWYGVLGLSKLGPPLEVDLSSHLCVLFLEDVDLSISTPAFNQYNPDLWIWIAFSAAVTLKRFWGTLRDHCGLRLVEQLHHTVATQIKIWAESQNIRIWNNVEGALKRIAWPDQEYEDAAMLWYAIIGAGS</sequence>
<reference evidence="1 2" key="1">
    <citation type="journal article" date="2018" name="Sci. Rep.">
        <title>Comparative genomics provides insights into the lifestyle and reveals functional heterogeneity of dark septate endophytic fungi.</title>
        <authorList>
            <person name="Knapp D.G."/>
            <person name="Nemeth J.B."/>
            <person name="Barry K."/>
            <person name="Hainaut M."/>
            <person name="Henrissat B."/>
            <person name="Johnson J."/>
            <person name="Kuo A."/>
            <person name="Lim J.H.P."/>
            <person name="Lipzen A."/>
            <person name="Nolan M."/>
            <person name="Ohm R.A."/>
            <person name="Tamas L."/>
            <person name="Grigoriev I.V."/>
            <person name="Spatafora J.W."/>
            <person name="Nagy L.G."/>
            <person name="Kovacs G.M."/>
        </authorList>
    </citation>
    <scope>NUCLEOTIDE SEQUENCE [LARGE SCALE GENOMIC DNA]</scope>
    <source>
        <strain evidence="1 2">DSE2036</strain>
    </source>
</reference>
<name>A0A2V1E2Y0_9PLEO</name>
<evidence type="ECO:0000313" key="1">
    <source>
        <dbReference type="EMBL" id="PVI04888.1"/>
    </source>
</evidence>
<protein>
    <recommendedName>
        <fullName evidence="3">Transcription factor domain-containing protein</fullName>
    </recommendedName>
</protein>